<proteinExistence type="predicted"/>
<protein>
    <recommendedName>
        <fullName evidence="13">Glycosyltransferase RgtA/B/C/D-like domain-containing protein</fullName>
    </recommendedName>
</protein>
<evidence type="ECO:0008006" key="13">
    <source>
        <dbReference type="Google" id="ProtNLM"/>
    </source>
</evidence>
<dbReference type="InterPro" id="IPR007315">
    <property type="entry name" value="PIG-V/Gpi18"/>
</dbReference>
<dbReference type="RefSeq" id="WP_044663984.1">
    <property type="nucleotide sequence ID" value="NZ_CDRZ01000021.1"/>
</dbReference>
<sequence length="185" mass="20419">MKQTIKYCFLCFLLSRLIVLGVAYATFYSFDTPPAPPGYAETQGPLDRKPLNVLFFYDSVHYLTIVNEGYGLFQTAWFPLYPLLIRLTGGTAASAVAVSNIMFFLGLLAVFKLGGRKAVLLTSVSPIGIVFSAAYSESLFFLHLFMVFCFFEGAEISICRYIGRAGGDVQVTGLGVDRCFGVIYF</sequence>
<evidence type="ECO:0000313" key="11">
    <source>
        <dbReference type="EMBL" id="CEO87653.1"/>
    </source>
</evidence>
<evidence type="ECO:0000313" key="12">
    <source>
        <dbReference type="Proteomes" id="UP000046155"/>
    </source>
</evidence>
<evidence type="ECO:0000256" key="8">
    <source>
        <dbReference type="ARBA" id="ARBA00022989"/>
    </source>
</evidence>
<keyword evidence="7" id="KW-0256">Endoplasmic reticulum</keyword>
<accession>A0A0B7MHG3</accession>
<dbReference type="GO" id="GO:0016020">
    <property type="term" value="C:membrane"/>
    <property type="evidence" value="ECO:0007669"/>
    <property type="project" value="GOC"/>
</dbReference>
<organism evidence="11 12">
    <name type="scientific">Syntrophaceticus schinkii</name>
    <dbReference type="NCBI Taxonomy" id="499207"/>
    <lineage>
        <taxon>Bacteria</taxon>
        <taxon>Bacillati</taxon>
        <taxon>Bacillota</taxon>
        <taxon>Clostridia</taxon>
        <taxon>Thermoanaerobacterales</taxon>
        <taxon>Thermoanaerobacterales Family III. Incertae Sedis</taxon>
        <taxon>Syntrophaceticus</taxon>
    </lineage>
</organism>
<dbReference type="PANTHER" id="PTHR12468">
    <property type="entry name" value="GPI MANNOSYLTRANSFERASE 2"/>
    <property type="match status" value="1"/>
</dbReference>
<dbReference type="UniPathway" id="UPA00196"/>
<dbReference type="GO" id="GO:0006506">
    <property type="term" value="P:GPI anchor biosynthetic process"/>
    <property type="evidence" value="ECO:0007669"/>
    <property type="project" value="UniProtKB-UniPathway"/>
</dbReference>
<dbReference type="PANTHER" id="PTHR12468:SF2">
    <property type="entry name" value="GPI MANNOSYLTRANSFERASE 2"/>
    <property type="match status" value="1"/>
</dbReference>
<evidence type="ECO:0000256" key="2">
    <source>
        <dbReference type="ARBA" id="ARBA00004687"/>
    </source>
</evidence>
<keyword evidence="3" id="KW-0337">GPI-anchor biosynthesis</keyword>
<evidence type="ECO:0000256" key="10">
    <source>
        <dbReference type="SAM" id="Phobius"/>
    </source>
</evidence>
<keyword evidence="6 10" id="KW-0812">Transmembrane</keyword>
<reference evidence="12" key="1">
    <citation type="submission" date="2015-01" db="EMBL/GenBank/DDBJ databases">
        <authorList>
            <person name="Manzoor Shahid"/>
            <person name="Zubair Saima"/>
        </authorList>
    </citation>
    <scope>NUCLEOTIDE SEQUENCE [LARGE SCALE GENOMIC DNA]</scope>
    <source>
        <strain evidence="12">Sp3</strain>
    </source>
</reference>
<name>A0A0B7MHG3_9FIRM</name>
<keyword evidence="5" id="KW-0808">Transferase</keyword>
<keyword evidence="8 10" id="KW-1133">Transmembrane helix</keyword>
<dbReference type="AlphaFoldDB" id="A0A0B7MHG3"/>
<comment type="subcellular location">
    <subcellularLocation>
        <location evidence="1">Endoplasmic reticulum membrane</location>
        <topology evidence="1">Multi-pass membrane protein</topology>
    </subcellularLocation>
</comment>
<dbReference type="EMBL" id="CDRZ01000021">
    <property type="protein sequence ID" value="CEO87653.1"/>
    <property type="molecule type" value="Genomic_DNA"/>
</dbReference>
<gene>
    <name evidence="11" type="ORF">SSCH_1170010</name>
</gene>
<evidence type="ECO:0000256" key="1">
    <source>
        <dbReference type="ARBA" id="ARBA00004477"/>
    </source>
</evidence>
<evidence type="ECO:0000256" key="7">
    <source>
        <dbReference type="ARBA" id="ARBA00022824"/>
    </source>
</evidence>
<comment type="pathway">
    <text evidence="2">Glycolipid biosynthesis; glycosylphosphatidylinositol-anchor biosynthesis.</text>
</comment>
<dbReference type="GO" id="GO:0004376">
    <property type="term" value="F:GPI mannosyltransferase activity"/>
    <property type="evidence" value="ECO:0007669"/>
    <property type="project" value="InterPro"/>
</dbReference>
<dbReference type="Proteomes" id="UP000046155">
    <property type="component" value="Unassembled WGS sequence"/>
</dbReference>
<dbReference type="GO" id="GO:0031501">
    <property type="term" value="C:mannosyltransferase complex"/>
    <property type="evidence" value="ECO:0007669"/>
    <property type="project" value="TreeGrafter"/>
</dbReference>
<feature type="transmembrane region" description="Helical" evidence="10">
    <location>
        <begin position="83"/>
        <end position="111"/>
    </location>
</feature>
<evidence type="ECO:0000256" key="5">
    <source>
        <dbReference type="ARBA" id="ARBA00022679"/>
    </source>
</evidence>
<dbReference type="OrthoDB" id="2379640at2"/>
<keyword evidence="12" id="KW-1185">Reference proteome</keyword>
<evidence type="ECO:0000256" key="6">
    <source>
        <dbReference type="ARBA" id="ARBA00022692"/>
    </source>
</evidence>
<dbReference type="GO" id="GO:0000009">
    <property type="term" value="F:alpha-1,6-mannosyltransferase activity"/>
    <property type="evidence" value="ECO:0007669"/>
    <property type="project" value="InterPro"/>
</dbReference>
<keyword evidence="4" id="KW-0328">Glycosyltransferase</keyword>
<evidence type="ECO:0000256" key="9">
    <source>
        <dbReference type="ARBA" id="ARBA00023136"/>
    </source>
</evidence>
<evidence type="ECO:0000256" key="3">
    <source>
        <dbReference type="ARBA" id="ARBA00022502"/>
    </source>
</evidence>
<evidence type="ECO:0000256" key="4">
    <source>
        <dbReference type="ARBA" id="ARBA00022676"/>
    </source>
</evidence>
<keyword evidence="9 10" id="KW-0472">Membrane</keyword>